<evidence type="ECO:0000259" key="7">
    <source>
        <dbReference type="PROSITE" id="PS50190"/>
    </source>
</evidence>
<dbReference type="Gene3D" id="1.10.220.20">
    <property type="match status" value="1"/>
</dbReference>
<feature type="region of interest" description="Disordered" evidence="6">
    <location>
        <begin position="376"/>
        <end position="411"/>
    </location>
</feature>
<protein>
    <recommendedName>
        <fullName evidence="7">SEC7 domain-containing protein</fullName>
    </recommendedName>
</protein>
<dbReference type="InterPro" id="IPR046455">
    <property type="entry name" value="Sec7/BIG1-like_C"/>
</dbReference>
<dbReference type="FunFam" id="1.10.1000.11:FF:000003">
    <property type="entry name" value="Brefeldin A-inhibited guanine nucleotide-exchange protein 1"/>
    <property type="match status" value="1"/>
</dbReference>
<dbReference type="OrthoDB" id="18431at2759"/>
<reference evidence="8 9" key="1">
    <citation type="journal article" date="2018" name="Nat. Ecol. Evol.">
        <title>Pezizomycetes genomes reveal the molecular basis of ectomycorrhizal truffle lifestyle.</title>
        <authorList>
            <person name="Murat C."/>
            <person name="Payen T."/>
            <person name="Noel B."/>
            <person name="Kuo A."/>
            <person name="Morin E."/>
            <person name="Chen J."/>
            <person name="Kohler A."/>
            <person name="Krizsan K."/>
            <person name="Balestrini R."/>
            <person name="Da Silva C."/>
            <person name="Montanini B."/>
            <person name="Hainaut M."/>
            <person name="Levati E."/>
            <person name="Barry K.W."/>
            <person name="Belfiori B."/>
            <person name="Cichocki N."/>
            <person name="Clum A."/>
            <person name="Dockter R.B."/>
            <person name="Fauchery L."/>
            <person name="Guy J."/>
            <person name="Iotti M."/>
            <person name="Le Tacon F."/>
            <person name="Lindquist E.A."/>
            <person name="Lipzen A."/>
            <person name="Malagnac F."/>
            <person name="Mello A."/>
            <person name="Molinier V."/>
            <person name="Miyauchi S."/>
            <person name="Poulain J."/>
            <person name="Riccioni C."/>
            <person name="Rubini A."/>
            <person name="Sitrit Y."/>
            <person name="Splivallo R."/>
            <person name="Traeger S."/>
            <person name="Wang M."/>
            <person name="Zifcakova L."/>
            <person name="Wipf D."/>
            <person name="Zambonelli A."/>
            <person name="Paolocci F."/>
            <person name="Nowrousian M."/>
            <person name="Ottonello S."/>
            <person name="Baldrian P."/>
            <person name="Spatafora J.W."/>
            <person name="Henrissat B."/>
            <person name="Nagy L.G."/>
            <person name="Aury J.M."/>
            <person name="Wincker P."/>
            <person name="Grigoriev I.V."/>
            <person name="Bonfante P."/>
            <person name="Martin F.M."/>
        </authorList>
    </citation>
    <scope>NUCLEOTIDE SEQUENCE [LARGE SCALE GENOMIC DNA]</scope>
    <source>
        <strain evidence="8 9">120613-1</strain>
    </source>
</reference>
<feature type="region of interest" description="Disordered" evidence="6">
    <location>
        <begin position="23"/>
        <end position="156"/>
    </location>
</feature>
<keyword evidence="4" id="KW-0472">Membrane</keyword>
<dbReference type="PANTHER" id="PTHR10663:SF375">
    <property type="entry name" value="LD29171P"/>
    <property type="match status" value="1"/>
</dbReference>
<dbReference type="STRING" id="1336337.A0A3N4JC02"/>
<gene>
    <name evidence="8" type="ORF">L873DRAFT_1714409</name>
</gene>
<evidence type="ECO:0000256" key="5">
    <source>
        <dbReference type="ARBA" id="ARBA00060451"/>
    </source>
</evidence>
<dbReference type="SUPFAM" id="SSF48371">
    <property type="entry name" value="ARM repeat"/>
    <property type="match status" value="1"/>
</dbReference>
<dbReference type="Proteomes" id="UP000276215">
    <property type="component" value="Unassembled WGS sequence"/>
</dbReference>
<dbReference type="EMBL" id="ML120498">
    <property type="protein sequence ID" value="RPA91364.1"/>
    <property type="molecule type" value="Genomic_DNA"/>
</dbReference>
<comment type="subcellular location">
    <subcellularLocation>
        <location evidence="5">Cytoplasmic vesicle</location>
        <location evidence="5">COPI-coated vesicle membrane</location>
    </subcellularLocation>
</comment>
<feature type="compositionally biased region" description="Polar residues" evidence="6">
    <location>
        <begin position="380"/>
        <end position="389"/>
    </location>
</feature>
<name>A0A3N4JC02_9PEZI</name>
<dbReference type="Pfam" id="PF09324">
    <property type="entry name" value="Sec7-like_HDS"/>
    <property type="match status" value="1"/>
</dbReference>
<feature type="region of interest" description="Disordered" evidence="6">
    <location>
        <begin position="1736"/>
        <end position="1796"/>
    </location>
</feature>
<dbReference type="InterPro" id="IPR032691">
    <property type="entry name" value="Mon2/Sec7/BIG1-like_HUS"/>
</dbReference>
<feature type="region of interest" description="Disordered" evidence="6">
    <location>
        <begin position="1207"/>
        <end position="1239"/>
    </location>
</feature>
<keyword evidence="2" id="KW-0963">Cytoplasm</keyword>
<dbReference type="InterPro" id="IPR000904">
    <property type="entry name" value="Sec7_dom"/>
</dbReference>
<feature type="domain" description="SEC7" evidence="7">
    <location>
        <begin position="807"/>
        <end position="998"/>
    </location>
</feature>
<dbReference type="Pfam" id="PF01369">
    <property type="entry name" value="Sec7"/>
    <property type="match status" value="1"/>
</dbReference>
<keyword evidence="3" id="KW-0653">Protein transport</keyword>
<dbReference type="Pfam" id="PF12783">
    <property type="entry name" value="Sec7-like_HUS"/>
    <property type="match status" value="1"/>
</dbReference>
<feature type="compositionally biased region" description="Polar residues" evidence="6">
    <location>
        <begin position="767"/>
        <end position="781"/>
    </location>
</feature>
<evidence type="ECO:0000256" key="6">
    <source>
        <dbReference type="SAM" id="MobiDB-lite"/>
    </source>
</evidence>
<dbReference type="Gene3D" id="1.10.1000.11">
    <property type="entry name" value="Arf Nucleotide-binding Site Opener,domain 2"/>
    <property type="match status" value="1"/>
</dbReference>
<evidence type="ECO:0000256" key="3">
    <source>
        <dbReference type="ARBA" id="ARBA00022927"/>
    </source>
</evidence>
<dbReference type="GO" id="GO:0032012">
    <property type="term" value="P:regulation of ARF protein signal transduction"/>
    <property type="evidence" value="ECO:0007669"/>
    <property type="project" value="InterPro"/>
</dbReference>
<accession>A0A3N4JC02</accession>
<dbReference type="CDD" id="cd00171">
    <property type="entry name" value="Sec7"/>
    <property type="match status" value="1"/>
</dbReference>
<dbReference type="GO" id="GO:0015031">
    <property type="term" value="P:protein transport"/>
    <property type="evidence" value="ECO:0007669"/>
    <property type="project" value="UniProtKB-KW"/>
</dbReference>
<feature type="region of interest" description="Disordered" evidence="6">
    <location>
        <begin position="752"/>
        <end position="803"/>
    </location>
</feature>
<keyword evidence="9" id="KW-1185">Reference proteome</keyword>
<feature type="compositionally biased region" description="Basic and acidic residues" evidence="6">
    <location>
        <begin position="754"/>
        <end position="766"/>
    </location>
</feature>
<proteinExistence type="predicted"/>
<dbReference type="InterPro" id="IPR015403">
    <property type="entry name" value="Mon2/Sec7/BIG1-like_HDS"/>
</dbReference>
<sequence length="2027" mass="225573">MNVAVNRNKPDEGGTIELKVSYADELESPDEKDSVASEPVPVPPTGLETSDDGAPKLKEQAARRPSQISLTTAELRDRELPPLPDPLPDPTPVTPKAGIPIPISTDRPSSSHHHEPVGRPQTPTTPMRTPSRNASTTTNMRKQVTNSSISSNNSTQPTLSSMVFVVQALESILAARETKRRKPLADSVQRALDAIKSAAPELPPDPAVIFEPLQIACSTENTQITTTALDCIGKLISYSYFSVSTTPPQGPPTPSTAATVDDGLANRRAEPPPPTASIPLIERAIETICDSFQGDMTPDQVQLQIIKALLAAVLNDKAVVHGAGLLKAIRQTYNIFLLSRSSPNQMTAQGTLTQMVHTVFERVKIRIAMKEANLAHANGENDSSTNLTIPITHADDGSSHPGDGDVIPESPDLIVNRAPQEKITLQSFENRKSFDDERIVDNAPTTVTHTPRKRHPSGSGAAPDGSVASSEGHDEEDEIFVKDAFLVFRAMCKLSIKTLPAEQIADLKSQPMRSKLLSLHLIHTILKSHMVVFISPLSTIRSSISSEPSSFMDAIKQYLCLSLSRNAASAVALVFDVCCEIFWLMISHTRVMLKKEIEVFLKEIYLNILDNRHSSGQQKQYLLGILHRICSDPRALVEIYLNYDCDRSALDNMFQRIIEHLSRISATQVTINEQQQQNFREQYKSAAAASSHGLSLPPSLSTASIAATPTSTGDPPFPLEYALKRQSLECLIEVLQSLVSWSQKGLVDALQDSATRESDEGRDSSDNSHSSPRLSTVTTPILATPQPELERRTSSTDINGMVDDPSQIEKAKQKKTALVEAIRKFNFKPKRGIKELIEKGFIKSSSPQHIAEFILANNNVLDKRTVGEYLGEGDAENIATMHAFVDAMDFSRMRFVDALRKYLQSFRLPGEAQKIDRFMLKFAERYISGNPNAFANADTAYVLAYSVIMLNTDQHSSKLKGKSRMTPDDFVKNNRGINDNADLPEEYLLAIYEEIRTNEIVLEGERDPSKMDLAAQSAGGIVEGIGRVLANAGRDLEREAYVQASEEMANKTEQLFRTLLRAQRRGGARPGVSRFIAASSSKHVGPMFEVTWMSVLSGLSGAAQDSNETETIRLCMEGFKLAIRVACFFDLETARIAFVSALAKFTHLSNLGEMKSKNVEALKVLLEVAQSEGNLLKSSWRDVLTCISQLERFQLISSGVDEGSVPDVTKGGIVRPDGNESSRSSRASMQSTRPRPRQRVITSTHYQAEVAEESRSREIVVAVDKIFANTSKLGGEGIVHFVRALSEVSWQEIQSSGQSEHPRMFSLQKLVEISYYNMGRIRVEWSNLWNILGAHFNQVGCHSNTSVVFFALDSLRQLSMRFLEIEELPHFKFQKDFLKPFEHVMANNQVVPVKDMVLRCLNQMLQARGNNIRSGWRTMFGTFTFAAKENYDQIVNLAFENVRKIYSNRFGVIVAQGAFADMIICLTEFAKNTRFQKVSLQAIETLKGTVPRMLSCPECPLSKKANGASETEVTNGQPKKVVRNVKDDPMVKFWFPVLFAFHDILMTGEDLEARTRALGYLFDTLVKYGGNFPPDFWDTICHELLFPIFMVLKSRSEMVQMSNQESIGMWLSTTMIQALRNLIALFTHYFEKLERMLDGFLDLLVTCICQENDTIARIGSSCLQQLILQSVRKLRPEHWAKIVNSFVQLFETTTADQLFSAASQSSGRTVSGSNIQTMTTIPVNDIKGPINEVASDEETDGENSLKINGLSEPAMGDGDEESADRNASPGNARVTLGPQGSAPNIDLEDYRPQQHTQQPIVTAARRRFFNKIITKCVLQLLMIETVSELFSNDAVYSEIPSTELLRLMSLLKKSFTFARRFNGDKELRMRLWREGFMKQPPNLLKQESGSAATYVSILLRMYQDDQVERRESRGAIESALIPLCVDIIRGYIILDEETQQRNIAAWRPVVVDVMDGYTNFPEKDFDRHIDTFFPLAVELLGREPGLEVRIALQNVLRRVGEVRKMGIMGRGGIRDRRASEISGRKLT</sequence>
<evidence type="ECO:0000256" key="2">
    <source>
        <dbReference type="ARBA" id="ARBA00022490"/>
    </source>
</evidence>
<feature type="compositionally biased region" description="Basic and acidic residues" evidence="6">
    <location>
        <begin position="53"/>
        <end position="62"/>
    </location>
</feature>
<dbReference type="SMART" id="SM00222">
    <property type="entry name" value="Sec7"/>
    <property type="match status" value="1"/>
</dbReference>
<dbReference type="InterPro" id="IPR023394">
    <property type="entry name" value="Sec7_C_sf"/>
</dbReference>
<dbReference type="Pfam" id="PF16213">
    <property type="entry name" value="DCB"/>
    <property type="match status" value="1"/>
</dbReference>
<feature type="compositionally biased region" description="Low complexity" evidence="6">
    <location>
        <begin position="119"/>
        <end position="132"/>
    </location>
</feature>
<dbReference type="GO" id="GO:0005085">
    <property type="term" value="F:guanyl-nucleotide exchange factor activity"/>
    <property type="evidence" value="ECO:0007669"/>
    <property type="project" value="InterPro"/>
</dbReference>
<dbReference type="Pfam" id="PF20252">
    <property type="entry name" value="BIG2_C"/>
    <property type="match status" value="1"/>
</dbReference>
<organism evidence="8 9">
    <name type="scientific">Choiromyces venosus 120613-1</name>
    <dbReference type="NCBI Taxonomy" id="1336337"/>
    <lineage>
        <taxon>Eukaryota</taxon>
        <taxon>Fungi</taxon>
        <taxon>Dikarya</taxon>
        <taxon>Ascomycota</taxon>
        <taxon>Pezizomycotina</taxon>
        <taxon>Pezizomycetes</taxon>
        <taxon>Pezizales</taxon>
        <taxon>Tuberaceae</taxon>
        <taxon>Choiromyces</taxon>
    </lineage>
</organism>
<dbReference type="InterPro" id="IPR032629">
    <property type="entry name" value="DCB_dom"/>
</dbReference>
<dbReference type="SUPFAM" id="SSF48425">
    <property type="entry name" value="Sec7 domain"/>
    <property type="match status" value="1"/>
</dbReference>
<evidence type="ECO:0000256" key="1">
    <source>
        <dbReference type="ARBA" id="ARBA00022448"/>
    </source>
</evidence>
<feature type="compositionally biased region" description="Low complexity" evidence="6">
    <location>
        <begin position="1221"/>
        <end position="1233"/>
    </location>
</feature>
<dbReference type="InterPro" id="IPR035999">
    <property type="entry name" value="Sec7_dom_sf"/>
</dbReference>
<feature type="compositionally biased region" description="Polar residues" evidence="6">
    <location>
        <begin position="133"/>
        <end position="145"/>
    </location>
</feature>
<feature type="compositionally biased region" description="Pro residues" evidence="6">
    <location>
        <begin position="81"/>
        <end position="93"/>
    </location>
</feature>
<dbReference type="FunFam" id="1.10.220.20:FF:000002">
    <property type="entry name" value="Brefeldin A-inhibited guanine nucleotide-exchange protein 1"/>
    <property type="match status" value="1"/>
</dbReference>
<dbReference type="GO" id="GO:0030663">
    <property type="term" value="C:COPI-coated vesicle membrane"/>
    <property type="evidence" value="ECO:0007669"/>
    <property type="project" value="UniProtKB-SubCell"/>
</dbReference>
<feature type="region of interest" description="Disordered" evidence="6">
    <location>
        <begin position="434"/>
        <end position="473"/>
    </location>
</feature>
<evidence type="ECO:0000313" key="9">
    <source>
        <dbReference type="Proteomes" id="UP000276215"/>
    </source>
</evidence>
<dbReference type="PANTHER" id="PTHR10663">
    <property type="entry name" value="GUANYL-NUCLEOTIDE EXCHANGE FACTOR"/>
    <property type="match status" value="1"/>
</dbReference>
<dbReference type="PROSITE" id="PS50190">
    <property type="entry name" value="SEC7"/>
    <property type="match status" value="1"/>
</dbReference>
<dbReference type="InterPro" id="IPR016024">
    <property type="entry name" value="ARM-type_fold"/>
</dbReference>
<feature type="region of interest" description="Disordered" evidence="6">
    <location>
        <begin position="245"/>
        <end position="277"/>
    </location>
</feature>
<evidence type="ECO:0000313" key="8">
    <source>
        <dbReference type="EMBL" id="RPA91364.1"/>
    </source>
</evidence>
<evidence type="ECO:0000256" key="4">
    <source>
        <dbReference type="ARBA" id="ARBA00023136"/>
    </source>
</evidence>
<keyword evidence="1" id="KW-0813">Transport</keyword>